<dbReference type="InterPro" id="IPR020616">
    <property type="entry name" value="Thiolase_N"/>
</dbReference>
<evidence type="ECO:0000313" key="8">
    <source>
        <dbReference type="Proteomes" id="UP000672526"/>
    </source>
</evidence>
<dbReference type="Proteomes" id="UP000672526">
    <property type="component" value="Unassembled WGS sequence"/>
</dbReference>
<dbReference type="RefSeq" id="WP_211614195.1">
    <property type="nucleotide sequence ID" value="NZ_CAJNBK010000018.1"/>
</dbReference>
<evidence type="ECO:0000256" key="4">
    <source>
        <dbReference type="RuleBase" id="RU003557"/>
    </source>
</evidence>
<feature type="domain" description="Thiolase C-terminal" evidence="6">
    <location>
        <begin position="272"/>
        <end position="392"/>
    </location>
</feature>
<dbReference type="Gene3D" id="3.40.47.10">
    <property type="match status" value="2"/>
</dbReference>
<dbReference type="PANTHER" id="PTHR18919">
    <property type="entry name" value="ACETYL-COA C-ACYLTRANSFERASE"/>
    <property type="match status" value="1"/>
</dbReference>
<evidence type="ECO:0000256" key="3">
    <source>
        <dbReference type="ARBA" id="ARBA00023315"/>
    </source>
</evidence>
<evidence type="ECO:0000259" key="5">
    <source>
        <dbReference type="Pfam" id="PF00108"/>
    </source>
</evidence>
<keyword evidence="2 4" id="KW-0808">Transferase</keyword>
<dbReference type="PIRSF" id="PIRSF000429">
    <property type="entry name" value="Ac-CoA_Ac_transf"/>
    <property type="match status" value="1"/>
</dbReference>
<dbReference type="InterPro" id="IPR002155">
    <property type="entry name" value="Thiolase"/>
</dbReference>
<dbReference type="NCBIfam" id="NF006552">
    <property type="entry name" value="PRK09051.1"/>
    <property type="match status" value="1"/>
</dbReference>
<proteinExistence type="inferred from homology"/>
<protein>
    <submittedName>
        <fullName evidence="7">Beta-ketothiolase BktB</fullName>
        <ecNumber evidence="7">2.3.1.16</ecNumber>
    </submittedName>
</protein>
<name>A0ABM8SB32_9BURK</name>
<keyword evidence="3 4" id="KW-0012">Acyltransferase</keyword>
<dbReference type="Pfam" id="PF00108">
    <property type="entry name" value="Thiolase_N"/>
    <property type="match status" value="1"/>
</dbReference>
<dbReference type="GO" id="GO:0003988">
    <property type="term" value="F:acetyl-CoA C-acyltransferase activity"/>
    <property type="evidence" value="ECO:0007669"/>
    <property type="project" value="UniProtKB-EC"/>
</dbReference>
<organism evidence="7 8">
    <name type="scientific">Paraburkholderia haematera</name>
    <dbReference type="NCBI Taxonomy" id="2793077"/>
    <lineage>
        <taxon>Bacteria</taxon>
        <taxon>Pseudomonadati</taxon>
        <taxon>Pseudomonadota</taxon>
        <taxon>Betaproteobacteria</taxon>
        <taxon>Burkholderiales</taxon>
        <taxon>Burkholderiaceae</taxon>
        <taxon>Paraburkholderia</taxon>
    </lineage>
</organism>
<dbReference type="InterPro" id="IPR020617">
    <property type="entry name" value="Thiolase_C"/>
</dbReference>
<feature type="domain" description="Thiolase N-terminal" evidence="5">
    <location>
        <begin position="5"/>
        <end position="263"/>
    </location>
</feature>
<dbReference type="PROSITE" id="PS00098">
    <property type="entry name" value="THIOLASE_1"/>
    <property type="match status" value="1"/>
</dbReference>
<dbReference type="InterPro" id="IPR016039">
    <property type="entry name" value="Thiolase-like"/>
</dbReference>
<evidence type="ECO:0000256" key="1">
    <source>
        <dbReference type="ARBA" id="ARBA00010982"/>
    </source>
</evidence>
<dbReference type="PANTHER" id="PTHR18919:SF107">
    <property type="entry name" value="ACETYL-COA ACETYLTRANSFERASE, CYTOSOLIC"/>
    <property type="match status" value="1"/>
</dbReference>
<evidence type="ECO:0000256" key="2">
    <source>
        <dbReference type="ARBA" id="ARBA00022679"/>
    </source>
</evidence>
<sequence>MQREVVIVSGVRTAIGKFGGSLKDAPPTELAALVVREVLARAKLAGDQVGHVVFGNVIATEPKDMYMARVAAINGGVSEAAPALTVNRLCGSGLQAIISAAQAILLGDADVAIGGGAENMSRAPYITPDTRFGVRMGDAHLVDMMLGALNDPFHTVPMGITAENVAQKYGITREQQDALAVESHRRAAHAIAEGRFKEQIVPVTRRVKGKEVSFDTDEHVRSDLALDDLSGLRPAFQKTGGTVTAGNASGINDAAAAVLLMERGAAEQRGIKPLARLVSYAHAGVDPLYMGIGPVPATRIALERAGLDIQDIDVIEANEAFAAQACAVAQELKLDANKVNPNGSGISLGHPIGATGALITVKALHELKRVDGRYALVTMCIGGGQGIAAIFENLQ</sequence>
<reference evidence="7 8" key="1">
    <citation type="submission" date="2021-02" db="EMBL/GenBank/DDBJ databases">
        <authorList>
            <person name="Vanwijnsberghe S."/>
        </authorList>
    </citation>
    <scope>NUCLEOTIDE SEQUENCE [LARGE SCALE GENOMIC DNA]</scope>
    <source>
        <strain evidence="7 8">LMG 31837</strain>
    </source>
</reference>
<dbReference type="SUPFAM" id="SSF53901">
    <property type="entry name" value="Thiolase-like"/>
    <property type="match status" value="2"/>
</dbReference>
<dbReference type="Pfam" id="PF02803">
    <property type="entry name" value="Thiolase_C"/>
    <property type="match status" value="1"/>
</dbReference>
<dbReference type="EMBL" id="CAJNBK010000018">
    <property type="protein sequence ID" value="CAE6798851.1"/>
    <property type="molecule type" value="Genomic_DNA"/>
</dbReference>
<gene>
    <name evidence="7" type="primary">bktB_1</name>
    <name evidence="7" type="ORF">R69888_05109</name>
</gene>
<evidence type="ECO:0000259" key="6">
    <source>
        <dbReference type="Pfam" id="PF02803"/>
    </source>
</evidence>
<comment type="caution">
    <text evidence="7">The sequence shown here is derived from an EMBL/GenBank/DDBJ whole genome shotgun (WGS) entry which is preliminary data.</text>
</comment>
<dbReference type="NCBIfam" id="TIGR01930">
    <property type="entry name" value="AcCoA-C-Actrans"/>
    <property type="match status" value="1"/>
</dbReference>
<dbReference type="NCBIfam" id="NF042999">
    <property type="entry name" value="bketothiol_BktB"/>
    <property type="match status" value="1"/>
</dbReference>
<dbReference type="InterPro" id="IPR053528">
    <property type="entry name" value="Thiolase-like_BktB"/>
</dbReference>
<comment type="similarity">
    <text evidence="1 4">Belongs to the thiolase-like superfamily. Thiolase family.</text>
</comment>
<accession>A0ABM8SB32</accession>
<dbReference type="InterPro" id="IPR020615">
    <property type="entry name" value="Thiolase_acyl_enz_int_AS"/>
</dbReference>
<dbReference type="PROSITE" id="PS00099">
    <property type="entry name" value="THIOLASE_3"/>
    <property type="match status" value="1"/>
</dbReference>
<evidence type="ECO:0000313" key="7">
    <source>
        <dbReference type="EMBL" id="CAE6798851.1"/>
    </source>
</evidence>
<keyword evidence="8" id="KW-1185">Reference proteome</keyword>
<dbReference type="CDD" id="cd00751">
    <property type="entry name" value="thiolase"/>
    <property type="match status" value="1"/>
</dbReference>
<dbReference type="EC" id="2.3.1.16" evidence="7"/>
<dbReference type="InterPro" id="IPR020610">
    <property type="entry name" value="Thiolase_AS"/>
</dbReference>